<dbReference type="OrthoDB" id="3269685at2759"/>
<keyword evidence="2" id="KW-0238">DNA-binding</keyword>
<reference evidence="6 7" key="1">
    <citation type="submission" date="2014-04" db="EMBL/GenBank/DDBJ databases">
        <authorList>
            <consortium name="DOE Joint Genome Institute"/>
            <person name="Kuo A."/>
            <person name="Tarkka M."/>
            <person name="Buscot F."/>
            <person name="Kohler A."/>
            <person name="Nagy L.G."/>
            <person name="Floudas D."/>
            <person name="Copeland A."/>
            <person name="Barry K.W."/>
            <person name="Cichocki N."/>
            <person name="Veneault-Fourrey C."/>
            <person name="LaButti K."/>
            <person name="Lindquist E.A."/>
            <person name="Lipzen A."/>
            <person name="Lundell T."/>
            <person name="Morin E."/>
            <person name="Murat C."/>
            <person name="Sun H."/>
            <person name="Tunlid A."/>
            <person name="Henrissat B."/>
            <person name="Grigoriev I.V."/>
            <person name="Hibbett D.S."/>
            <person name="Martin F."/>
            <person name="Nordberg H.P."/>
            <person name="Cantor M.N."/>
            <person name="Hua S.X."/>
        </authorList>
    </citation>
    <scope>NUCLEOTIDE SEQUENCE [LARGE SCALE GENOMIC DNA]</scope>
    <source>
        <strain evidence="6 7">F 1598</strain>
    </source>
</reference>
<dbReference type="Gene3D" id="3.40.50.300">
    <property type="entry name" value="P-loop containing nucleotide triphosphate hydrolases"/>
    <property type="match status" value="1"/>
</dbReference>
<dbReference type="GO" id="GO:0005694">
    <property type="term" value="C:chromosome"/>
    <property type="evidence" value="ECO:0007669"/>
    <property type="project" value="TreeGrafter"/>
</dbReference>
<accession>A0A0C3F5P2</accession>
<proteinExistence type="inferred from homology"/>
<dbReference type="GO" id="GO:0043138">
    <property type="term" value="F:3'-5' DNA helicase activity"/>
    <property type="evidence" value="ECO:0007669"/>
    <property type="project" value="UniProtKB-EC"/>
</dbReference>
<dbReference type="PANTHER" id="PTHR13710">
    <property type="entry name" value="DNA HELICASE RECQ FAMILY MEMBER"/>
    <property type="match status" value="1"/>
</dbReference>
<evidence type="ECO:0000256" key="1">
    <source>
        <dbReference type="ARBA" id="ARBA00005446"/>
    </source>
</evidence>
<gene>
    <name evidence="6" type="ORF">PILCRDRAFT_73683</name>
</gene>
<dbReference type="InParanoid" id="A0A0C3F5P2"/>
<dbReference type="GO" id="GO:0000724">
    <property type="term" value="P:double-strand break repair via homologous recombination"/>
    <property type="evidence" value="ECO:0007669"/>
    <property type="project" value="TreeGrafter"/>
</dbReference>
<dbReference type="GO" id="GO:0003677">
    <property type="term" value="F:DNA binding"/>
    <property type="evidence" value="ECO:0007669"/>
    <property type="project" value="UniProtKB-KW"/>
</dbReference>
<evidence type="ECO:0000313" key="7">
    <source>
        <dbReference type="Proteomes" id="UP000054166"/>
    </source>
</evidence>
<evidence type="ECO:0000256" key="3">
    <source>
        <dbReference type="ARBA" id="ARBA00023235"/>
    </source>
</evidence>
<evidence type="ECO:0000313" key="6">
    <source>
        <dbReference type="EMBL" id="KIM80020.1"/>
    </source>
</evidence>
<dbReference type="HOGENOM" id="CLU_1163542_0_0_1"/>
<dbReference type="PANTHER" id="PTHR13710:SF105">
    <property type="entry name" value="ATP-DEPENDENT DNA HELICASE Q1"/>
    <property type="match status" value="1"/>
</dbReference>
<comment type="catalytic activity">
    <reaction evidence="4">
        <text>Couples ATP hydrolysis with the unwinding of duplex DNA by translocating in the 3'-5' direction.</text>
        <dbReference type="EC" id="5.6.2.4"/>
    </reaction>
</comment>
<dbReference type="InterPro" id="IPR027417">
    <property type="entry name" value="P-loop_NTPase"/>
</dbReference>
<dbReference type="STRING" id="765440.A0A0C3F5P2"/>
<dbReference type="GO" id="GO:0005737">
    <property type="term" value="C:cytoplasm"/>
    <property type="evidence" value="ECO:0007669"/>
    <property type="project" value="TreeGrafter"/>
</dbReference>
<comment type="similarity">
    <text evidence="1">Belongs to the helicase family. RecQ subfamily.</text>
</comment>
<sequence>EFQSHGLRAVAINANTLSAARLRGEDLWLTAREGVSMLCLSPEQLISKGFADLLEHKPFWNRFRALGVDEIHLLYLWGMRFRLVFQQIEFVRSQCPPWIITMGLSATVAKGRVMDHVCKFLGYRPGKFHVIRRSNARYDVQLIIRELENGLGGLKFPQLNWVFDEDKKSLIFCPTIALEFRVKVFLWRKASARGNIARVYRIVLHPSGLSIIITEVICACHECRRNICHNFGCGSTCIV</sequence>
<dbReference type="Proteomes" id="UP000054166">
    <property type="component" value="Unassembled WGS sequence"/>
</dbReference>
<evidence type="ECO:0000256" key="5">
    <source>
        <dbReference type="ARBA" id="ARBA00034808"/>
    </source>
</evidence>
<organism evidence="6 7">
    <name type="scientific">Piloderma croceum (strain F 1598)</name>
    <dbReference type="NCBI Taxonomy" id="765440"/>
    <lineage>
        <taxon>Eukaryota</taxon>
        <taxon>Fungi</taxon>
        <taxon>Dikarya</taxon>
        <taxon>Basidiomycota</taxon>
        <taxon>Agaricomycotina</taxon>
        <taxon>Agaricomycetes</taxon>
        <taxon>Agaricomycetidae</taxon>
        <taxon>Atheliales</taxon>
        <taxon>Atheliaceae</taxon>
        <taxon>Piloderma</taxon>
    </lineage>
</organism>
<dbReference type="AlphaFoldDB" id="A0A0C3F5P2"/>
<keyword evidence="3" id="KW-0413">Isomerase</keyword>
<evidence type="ECO:0000256" key="2">
    <source>
        <dbReference type="ARBA" id="ARBA00023125"/>
    </source>
</evidence>
<dbReference type="SUPFAM" id="SSF52540">
    <property type="entry name" value="P-loop containing nucleoside triphosphate hydrolases"/>
    <property type="match status" value="1"/>
</dbReference>
<keyword evidence="7" id="KW-1185">Reference proteome</keyword>
<dbReference type="GO" id="GO:0009378">
    <property type="term" value="F:four-way junction helicase activity"/>
    <property type="evidence" value="ECO:0007669"/>
    <property type="project" value="TreeGrafter"/>
</dbReference>
<dbReference type="EC" id="5.6.2.4" evidence="5"/>
<evidence type="ECO:0000256" key="4">
    <source>
        <dbReference type="ARBA" id="ARBA00034617"/>
    </source>
</evidence>
<protein>
    <recommendedName>
        <fullName evidence="5">DNA 3'-5' helicase</fullName>
        <ecNumber evidence="5">5.6.2.4</ecNumber>
    </recommendedName>
</protein>
<reference evidence="7" key="2">
    <citation type="submission" date="2015-01" db="EMBL/GenBank/DDBJ databases">
        <title>Evolutionary Origins and Diversification of the Mycorrhizal Mutualists.</title>
        <authorList>
            <consortium name="DOE Joint Genome Institute"/>
            <consortium name="Mycorrhizal Genomics Consortium"/>
            <person name="Kohler A."/>
            <person name="Kuo A."/>
            <person name="Nagy L.G."/>
            <person name="Floudas D."/>
            <person name="Copeland A."/>
            <person name="Barry K.W."/>
            <person name="Cichocki N."/>
            <person name="Veneault-Fourrey C."/>
            <person name="LaButti K."/>
            <person name="Lindquist E.A."/>
            <person name="Lipzen A."/>
            <person name="Lundell T."/>
            <person name="Morin E."/>
            <person name="Murat C."/>
            <person name="Riley R."/>
            <person name="Ohm R."/>
            <person name="Sun H."/>
            <person name="Tunlid A."/>
            <person name="Henrissat B."/>
            <person name="Grigoriev I.V."/>
            <person name="Hibbett D.S."/>
            <person name="Martin F."/>
        </authorList>
    </citation>
    <scope>NUCLEOTIDE SEQUENCE [LARGE SCALE GENOMIC DNA]</scope>
    <source>
        <strain evidence="7">F 1598</strain>
    </source>
</reference>
<name>A0A0C3F5P2_PILCF</name>
<dbReference type="EMBL" id="KN833006">
    <property type="protein sequence ID" value="KIM80020.1"/>
    <property type="molecule type" value="Genomic_DNA"/>
</dbReference>
<feature type="non-terminal residue" evidence="6">
    <location>
        <position position="1"/>
    </location>
</feature>